<protein>
    <submittedName>
        <fullName evidence="2">Uncharacterized protein</fullName>
    </submittedName>
</protein>
<dbReference type="KEGG" id="gps:C427_0246"/>
<dbReference type="Proteomes" id="UP000011864">
    <property type="component" value="Chromosome"/>
</dbReference>
<evidence type="ECO:0000313" key="3">
    <source>
        <dbReference type="Proteomes" id="UP000011864"/>
    </source>
</evidence>
<keyword evidence="3" id="KW-1185">Reference proteome</keyword>
<evidence type="ECO:0000256" key="1">
    <source>
        <dbReference type="SAM" id="Phobius"/>
    </source>
</evidence>
<dbReference type="PATRIC" id="fig|1129794.4.peg.241"/>
<evidence type="ECO:0000313" key="2">
    <source>
        <dbReference type="EMBL" id="AGH42356.1"/>
    </source>
</evidence>
<organism evidence="2 3">
    <name type="scientific">Paraglaciecola psychrophila 170</name>
    <dbReference type="NCBI Taxonomy" id="1129794"/>
    <lineage>
        <taxon>Bacteria</taxon>
        <taxon>Pseudomonadati</taxon>
        <taxon>Pseudomonadota</taxon>
        <taxon>Gammaproteobacteria</taxon>
        <taxon>Alteromonadales</taxon>
        <taxon>Alteromonadaceae</taxon>
        <taxon>Paraglaciecola</taxon>
    </lineage>
</organism>
<dbReference type="HOGENOM" id="CLU_2918520_0_0_6"/>
<dbReference type="AlphaFoldDB" id="K6ZPM1"/>
<dbReference type="STRING" id="1129794.C427_0246"/>
<sequence>MDEVINKIEKRSSQNQYTNASILTTILGTVLVVQEPAYYLDVIILSCAVVLGVIGFIKSSK</sequence>
<reference evidence="2 3" key="1">
    <citation type="journal article" date="2013" name="Genome Announc.">
        <title>Complete Genome Sequence of Glaciecola psychrophila Strain 170T.</title>
        <authorList>
            <person name="Yin J."/>
            <person name="Chen J."/>
            <person name="Liu G."/>
            <person name="Yu Y."/>
            <person name="Song L."/>
            <person name="Wang X."/>
            <person name="Qu X."/>
        </authorList>
    </citation>
    <scope>NUCLEOTIDE SEQUENCE [LARGE SCALE GENOMIC DNA]</scope>
    <source>
        <strain evidence="2 3">170</strain>
    </source>
</reference>
<dbReference type="RefSeq" id="WP_007638262.1">
    <property type="nucleotide sequence ID" value="NC_020514.1"/>
</dbReference>
<keyword evidence="1" id="KW-0472">Membrane</keyword>
<keyword evidence="1" id="KW-1133">Transmembrane helix</keyword>
<name>K6ZPM1_9ALTE</name>
<dbReference type="EMBL" id="CP003837">
    <property type="protein sequence ID" value="AGH42356.1"/>
    <property type="molecule type" value="Genomic_DNA"/>
</dbReference>
<gene>
    <name evidence="2" type="ORF">C427_0246</name>
</gene>
<accession>K6ZPM1</accession>
<keyword evidence="1" id="KW-0812">Transmembrane</keyword>
<proteinExistence type="predicted"/>
<feature type="transmembrane region" description="Helical" evidence="1">
    <location>
        <begin position="37"/>
        <end position="57"/>
    </location>
</feature>